<organism evidence="1">
    <name type="scientific">Arundo donax</name>
    <name type="common">Giant reed</name>
    <name type="synonym">Donax arundinaceus</name>
    <dbReference type="NCBI Taxonomy" id="35708"/>
    <lineage>
        <taxon>Eukaryota</taxon>
        <taxon>Viridiplantae</taxon>
        <taxon>Streptophyta</taxon>
        <taxon>Embryophyta</taxon>
        <taxon>Tracheophyta</taxon>
        <taxon>Spermatophyta</taxon>
        <taxon>Magnoliopsida</taxon>
        <taxon>Liliopsida</taxon>
        <taxon>Poales</taxon>
        <taxon>Poaceae</taxon>
        <taxon>PACMAD clade</taxon>
        <taxon>Arundinoideae</taxon>
        <taxon>Arundineae</taxon>
        <taxon>Arundo</taxon>
    </lineage>
</organism>
<accession>A0A0A9FIU2</accession>
<reference evidence="1" key="1">
    <citation type="submission" date="2014-09" db="EMBL/GenBank/DDBJ databases">
        <authorList>
            <person name="Magalhaes I.L.F."/>
            <person name="Oliveira U."/>
            <person name="Santos F.R."/>
            <person name="Vidigal T.H.D.A."/>
            <person name="Brescovit A.D."/>
            <person name="Santos A.J."/>
        </authorList>
    </citation>
    <scope>NUCLEOTIDE SEQUENCE</scope>
    <source>
        <tissue evidence="1">Shoot tissue taken approximately 20 cm above the soil surface</tissue>
    </source>
</reference>
<evidence type="ECO:0000313" key="1">
    <source>
        <dbReference type="EMBL" id="JAE11119.1"/>
    </source>
</evidence>
<proteinExistence type="predicted"/>
<reference evidence="1" key="2">
    <citation type="journal article" date="2015" name="Data Brief">
        <title>Shoot transcriptome of the giant reed, Arundo donax.</title>
        <authorList>
            <person name="Barrero R.A."/>
            <person name="Guerrero F.D."/>
            <person name="Moolhuijzen P."/>
            <person name="Goolsby J.A."/>
            <person name="Tidwell J."/>
            <person name="Bellgard S.E."/>
            <person name="Bellgard M.I."/>
        </authorList>
    </citation>
    <scope>NUCLEOTIDE SEQUENCE</scope>
    <source>
        <tissue evidence="1">Shoot tissue taken approximately 20 cm above the soil surface</tissue>
    </source>
</reference>
<sequence length="61" mass="7105">MQVRDVLHASYWALQSRIVCFCEGSRVPLSEDRHHLACRCGGEVARGFRLRSLHQLYLDVY</sequence>
<dbReference type="EMBL" id="GBRH01186777">
    <property type="protein sequence ID" value="JAE11119.1"/>
    <property type="molecule type" value="Transcribed_RNA"/>
</dbReference>
<name>A0A0A9FIU2_ARUDO</name>
<protein>
    <submittedName>
        <fullName evidence="1">Uncharacterized protein</fullName>
    </submittedName>
</protein>
<dbReference type="AlphaFoldDB" id="A0A0A9FIU2"/>